<evidence type="ECO:0000256" key="2">
    <source>
        <dbReference type="ARBA" id="ARBA00006997"/>
    </source>
</evidence>
<evidence type="ECO:0000256" key="8">
    <source>
        <dbReference type="ARBA" id="ARBA00022840"/>
    </source>
</evidence>
<feature type="binding site" evidence="11">
    <location>
        <position position="157"/>
    </location>
    <ligand>
        <name>ATP</name>
        <dbReference type="ChEBI" id="CHEBI:30616"/>
    </ligand>
</feature>
<dbReference type="Pfam" id="PF01202">
    <property type="entry name" value="SKI"/>
    <property type="match status" value="1"/>
</dbReference>
<feature type="binding site" evidence="11">
    <location>
        <position position="99"/>
    </location>
    <ligand>
        <name>substrate</name>
    </ligand>
</feature>
<evidence type="ECO:0000256" key="5">
    <source>
        <dbReference type="ARBA" id="ARBA00022679"/>
    </source>
</evidence>
<dbReference type="GO" id="GO:0008652">
    <property type="term" value="P:amino acid biosynthetic process"/>
    <property type="evidence" value="ECO:0007669"/>
    <property type="project" value="UniProtKB-KW"/>
</dbReference>
<keyword evidence="13" id="KW-1185">Reference proteome</keyword>
<keyword evidence="11" id="KW-0963">Cytoplasm</keyword>
<dbReference type="CDD" id="cd00464">
    <property type="entry name" value="SK"/>
    <property type="match status" value="1"/>
</dbReference>
<comment type="catalytic activity">
    <reaction evidence="10 11">
        <text>shikimate + ATP = 3-phosphoshikimate + ADP + H(+)</text>
        <dbReference type="Rhea" id="RHEA:13121"/>
        <dbReference type="ChEBI" id="CHEBI:15378"/>
        <dbReference type="ChEBI" id="CHEBI:30616"/>
        <dbReference type="ChEBI" id="CHEBI:36208"/>
        <dbReference type="ChEBI" id="CHEBI:145989"/>
        <dbReference type="ChEBI" id="CHEBI:456216"/>
        <dbReference type="EC" id="2.7.1.71"/>
    </reaction>
</comment>
<dbReference type="HAMAP" id="MF_00109">
    <property type="entry name" value="Shikimate_kinase"/>
    <property type="match status" value="1"/>
</dbReference>
<gene>
    <name evidence="11" type="primary">aroK</name>
    <name evidence="12" type="ORF">SAMN05660282_01527</name>
</gene>
<dbReference type="InterPro" id="IPR000623">
    <property type="entry name" value="Shikimate_kinase/TSH1"/>
</dbReference>
<keyword evidence="11" id="KW-0479">Metal-binding</keyword>
<feature type="binding site" evidence="11">
    <location>
        <position position="75"/>
    </location>
    <ligand>
        <name>substrate</name>
    </ligand>
</feature>
<name>A0A1I2TL06_9CORY</name>
<keyword evidence="6 11" id="KW-0547">Nucleotide-binding</keyword>
<dbReference type="InterPro" id="IPR023000">
    <property type="entry name" value="Shikimate_kinase_CS"/>
</dbReference>
<dbReference type="GO" id="GO:0005524">
    <property type="term" value="F:ATP binding"/>
    <property type="evidence" value="ECO:0007669"/>
    <property type="project" value="UniProtKB-UniRule"/>
</dbReference>
<dbReference type="GO" id="GO:0000287">
    <property type="term" value="F:magnesium ion binding"/>
    <property type="evidence" value="ECO:0007669"/>
    <property type="project" value="UniProtKB-UniRule"/>
</dbReference>
<comment type="function">
    <text evidence="11">Catalyzes the specific phosphorylation of the 3-hydroxyl group of shikimic acid using ATP as a cosubstrate.</text>
</comment>
<dbReference type="PANTHER" id="PTHR21087">
    <property type="entry name" value="SHIKIMATE KINASE"/>
    <property type="match status" value="1"/>
</dbReference>
<dbReference type="PANTHER" id="PTHR21087:SF16">
    <property type="entry name" value="SHIKIMATE KINASE 1, CHLOROPLASTIC"/>
    <property type="match status" value="1"/>
</dbReference>
<evidence type="ECO:0000256" key="1">
    <source>
        <dbReference type="ARBA" id="ARBA00004842"/>
    </source>
</evidence>
<evidence type="ECO:0000256" key="4">
    <source>
        <dbReference type="ARBA" id="ARBA00022605"/>
    </source>
</evidence>
<comment type="subunit">
    <text evidence="11">Monomer.</text>
</comment>
<feature type="binding site" evidence="11">
    <location>
        <position position="120"/>
    </location>
    <ligand>
        <name>substrate</name>
    </ligand>
</feature>
<sequence length="211" mass="23438">MKRFHRPEPLHPSSALLEQEDLEEMGATTAHDRGENTRNDDGPCTVVLVGPPGAGKTTIARRLSRALNMPMVDTDHLIEEEFGKPCGEVFSELGEPKFREVEARVIAEALPQCGVISLGGGAVLTESTRELLESYEVVWVDVSVEEGVRRTCRDNSRPVLQAEDPAEHYRNLMEVRAPLYSEVACFRVRTDKKTPQQCVGDILSYVEAAFD</sequence>
<keyword evidence="11" id="KW-0460">Magnesium</keyword>
<comment type="subcellular location">
    <subcellularLocation>
        <location evidence="11">Cytoplasm</location>
    </subcellularLocation>
</comment>
<dbReference type="InterPro" id="IPR027417">
    <property type="entry name" value="P-loop_NTPase"/>
</dbReference>
<dbReference type="UniPathway" id="UPA00053">
    <property type="reaction ID" value="UER00088"/>
</dbReference>
<comment type="caution">
    <text evidence="11">Lacks conserved residue(s) required for the propagation of feature annotation.</text>
</comment>
<dbReference type="GO" id="GO:0005829">
    <property type="term" value="C:cytosol"/>
    <property type="evidence" value="ECO:0007669"/>
    <property type="project" value="TreeGrafter"/>
</dbReference>
<dbReference type="Proteomes" id="UP000199065">
    <property type="component" value="Unassembled WGS sequence"/>
</dbReference>
<dbReference type="GO" id="GO:0004765">
    <property type="term" value="F:shikimate kinase activity"/>
    <property type="evidence" value="ECO:0007669"/>
    <property type="project" value="UniProtKB-UniRule"/>
</dbReference>
<dbReference type="GO" id="GO:0009423">
    <property type="term" value="P:chorismate biosynthetic process"/>
    <property type="evidence" value="ECO:0007669"/>
    <property type="project" value="UniProtKB-UniRule"/>
</dbReference>
<dbReference type="AlphaFoldDB" id="A0A1I2TL06"/>
<comment type="similarity">
    <text evidence="2 11">Belongs to the shikimate kinase family.</text>
</comment>
<evidence type="ECO:0000313" key="12">
    <source>
        <dbReference type="EMBL" id="SFG65602.1"/>
    </source>
</evidence>
<evidence type="ECO:0000256" key="7">
    <source>
        <dbReference type="ARBA" id="ARBA00022777"/>
    </source>
</evidence>
<dbReference type="GO" id="GO:0009073">
    <property type="term" value="P:aromatic amino acid family biosynthetic process"/>
    <property type="evidence" value="ECO:0007669"/>
    <property type="project" value="UniProtKB-KW"/>
</dbReference>
<feature type="binding site" evidence="11">
    <location>
        <begin position="53"/>
        <end position="58"/>
    </location>
    <ligand>
        <name>ATP</name>
        <dbReference type="ChEBI" id="CHEBI:30616"/>
    </ligand>
</feature>
<evidence type="ECO:0000313" key="13">
    <source>
        <dbReference type="Proteomes" id="UP000199065"/>
    </source>
</evidence>
<proteinExistence type="inferred from homology"/>
<keyword evidence="4 11" id="KW-0028">Amino-acid biosynthesis</keyword>
<keyword evidence="7 11" id="KW-0418">Kinase</keyword>
<dbReference type="EC" id="2.7.1.71" evidence="3 11"/>
<keyword evidence="5 11" id="KW-0808">Transferase</keyword>
<reference evidence="12 13" key="1">
    <citation type="submission" date="2016-10" db="EMBL/GenBank/DDBJ databases">
        <authorList>
            <person name="de Groot N.N."/>
        </authorList>
    </citation>
    <scope>NUCLEOTIDE SEQUENCE [LARGE SCALE GENOMIC DNA]</scope>
    <source>
        <strain>J11</strain>
        <strain evidence="13">PG 39</strain>
    </source>
</reference>
<keyword evidence="9 11" id="KW-0057">Aromatic amino acid biosynthesis</keyword>
<dbReference type="InterPro" id="IPR031322">
    <property type="entry name" value="Shikimate/glucono_kinase"/>
</dbReference>
<dbReference type="STRING" id="185761.SAMN05660282_01527"/>
<dbReference type="PROSITE" id="PS01128">
    <property type="entry name" value="SHIKIMATE_KINASE"/>
    <property type="match status" value="1"/>
</dbReference>
<evidence type="ECO:0000256" key="6">
    <source>
        <dbReference type="ARBA" id="ARBA00022741"/>
    </source>
</evidence>
<evidence type="ECO:0000256" key="10">
    <source>
        <dbReference type="ARBA" id="ARBA00048567"/>
    </source>
</evidence>
<feature type="binding site" evidence="11">
    <location>
        <position position="57"/>
    </location>
    <ligand>
        <name>Mg(2+)</name>
        <dbReference type="ChEBI" id="CHEBI:18420"/>
    </ligand>
</feature>
<dbReference type="EMBL" id="FOPJ01000009">
    <property type="protein sequence ID" value="SFG65602.1"/>
    <property type="molecule type" value="Genomic_DNA"/>
</dbReference>
<dbReference type="SUPFAM" id="SSF52540">
    <property type="entry name" value="P-loop containing nucleoside triphosphate hydrolases"/>
    <property type="match status" value="1"/>
</dbReference>
<dbReference type="RefSeq" id="WP_223845809.1">
    <property type="nucleotide sequence ID" value="NZ_FOPJ01000009.1"/>
</dbReference>
<accession>A0A1I2TL06</accession>
<protein>
    <recommendedName>
        <fullName evidence="3 11">Shikimate kinase</fullName>
        <shortName evidence="11">SK</shortName>
        <ecNumber evidence="3 11">2.7.1.71</ecNumber>
    </recommendedName>
</protein>
<feature type="binding site" evidence="11">
    <location>
        <position position="176"/>
    </location>
    <ligand>
        <name>substrate</name>
    </ligand>
</feature>
<organism evidence="12 13">
    <name type="scientific">Corynebacterium spheniscorum</name>
    <dbReference type="NCBI Taxonomy" id="185761"/>
    <lineage>
        <taxon>Bacteria</taxon>
        <taxon>Bacillati</taxon>
        <taxon>Actinomycetota</taxon>
        <taxon>Actinomycetes</taxon>
        <taxon>Mycobacteriales</taxon>
        <taxon>Corynebacteriaceae</taxon>
        <taxon>Corynebacterium</taxon>
    </lineage>
</organism>
<dbReference type="PRINTS" id="PR01100">
    <property type="entry name" value="SHIKIMTKNASE"/>
</dbReference>
<dbReference type="Gene3D" id="3.40.50.300">
    <property type="entry name" value="P-loop containing nucleotide triphosphate hydrolases"/>
    <property type="match status" value="1"/>
</dbReference>
<evidence type="ECO:0000256" key="3">
    <source>
        <dbReference type="ARBA" id="ARBA00012154"/>
    </source>
</evidence>
<comment type="pathway">
    <text evidence="1 11">Metabolic intermediate biosynthesis; chorismate biosynthesis; chorismate from D-erythrose 4-phosphate and phosphoenolpyruvate: step 5/7.</text>
</comment>
<comment type="cofactor">
    <cofactor evidence="11">
        <name>Mg(2+)</name>
        <dbReference type="ChEBI" id="CHEBI:18420"/>
    </cofactor>
    <text evidence="11">Binds 1 Mg(2+) ion per subunit.</text>
</comment>
<keyword evidence="8 11" id="KW-0067">ATP-binding</keyword>
<evidence type="ECO:0000256" key="9">
    <source>
        <dbReference type="ARBA" id="ARBA00023141"/>
    </source>
</evidence>
<evidence type="ECO:0000256" key="11">
    <source>
        <dbReference type="HAMAP-Rule" id="MF_00109"/>
    </source>
</evidence>